<dbReference type="OrthoDB" id="4643047at2"/>
<evidence type="ECO:0000313" key="1">
    <source>
        <dbReference type="EMBL" id="ORW21024.1"/>
    </source>
</evidence>
<sequence length="146" mass="14650">MPAAHATAGAWTLTNAARTNLLNGTYGNLTASNGATIKLLTSSSNIGASSTTCAGVTGEVANGNGYTTGGVTGTLVASGTTTVTLSLSANVTFQASGGSIVFRYYLICYNSQVLAYALGDNTPADITITNGNTETLSNSQPVWTVA</sequence>
<dbReference type="Proteomes" id="UP000193529">
    <property type="component" value="Unassembled WGS sequence"/>
</dbReference>
<dbReference type="STRING" id="153971.AWC19_14175"/>
<name>A0A1X1ZCC1_9MYCO</name>
<dbReference type="AlphaFoldDB" id="A0A1X1ZCC1"/>
<protein>
    <submittedName>
        <fullName evidence="1">Uncharacterized protein</fullName>
    </submittedName>
</protein>
<comment type="caution">
    <text evidence="1">The sequence shown here is derived from an EMBL/GenBank/DDBJ whole genome shotgun (WGS) entry which is preliminary data.</text>
</comment>
<evidence type="ECO:0000313" key="2">
    <source>
        <dbReference type="Proteomes" id="UP000193529"/>
    </source>
</evidence>
<gene>
    <name evidence="1" type="ORF">AWC19_14175</name>
</gene>
<reference evidence="1 2" key="1">
    <citation type="submission" date="2016-01" db="EMBL/GenBank/DDBJ databases">
        <title>The new phylogeny of the genus Mycobacterium.</title>
        <authorList>
            <person name="Tarcisio F."/>
            <person name="Conor M."/>
            <person name="Antonella G."/>
            <person name="Elisabetta G."/>
            <person name="Giulia F.S."/>
            <person name="Sara T."/>
            <person name="Anna F."/>
            <person name="Clotilde B."/>
            <person name="Roberto B."/>
            <person name="Veronica D.S."/>
            <person name="Fabio R."/>
            <person name="Monica P."/>
            <person name="Olivier J."/>
            <person name="Enrico T."/>
            <person name="Nicola S."/>
        </authorList>
    </citation>
    <scope>NUCLEOTIDE SEQUENCE [LARGE SCALE GENOMIC DNA]</scope>
    <source>
        <strain evidence="1 2">DSM 44572</strain>
    </source>
</reference>
<organism evidence="1 2">
    <name type="scientific">Mycobacterium palustre</name>
    <dbReference type="NCBI Taxonomy" id="153971"/>
    <lineage>
        <taxon>Bacteria</taxon>
        <taxon>Bacillati</taxon>
        <taxon>Actinomycetota</taxon>
        <taxon>Actinomycetes</taxon>
        <taxon>Mycobacteriales</taxon>
        <taxon>Mycobacteriaceae</taxon>
        <taxon>Mycobacterium</taxon>
        <taxon>Mycobacterium simiae complex</taxon>
    </lineage>
</organism>
<accession>A0A1X1ZCC1</accession>
<keyword evidence="2" id="KW-1185">Reference proteome</keyword>
<dbReference type="EMBL" id="LQPJ01000121">
    <property type="protein sequence ID" value="ORW21024.1"/>
    <property type="molecule type" value="Genomic_DNA"/>
</dbReference>
<proteinExistence type="predicted"/>